<gene>
    <name evidence="1" type="ORF">L207DRAFT_526020</name>
</gene>
<dbReference type="OrthoDB" id="4158087at2759"/>
<dbReference type="PANTHER" id="PTHR37540">
    <property type="entry name" value="TRANSCRIPTION FACTOR (ACR-2), PUTATIVE-RELATED-RELATED"/>
    <property type="match status" value="1"/>
</dbReference>
<dbReference type="PANTHER" id="PTHR37540:SF5">
    <property type="entry name" value="TRANSCRIPTION FACTOR DOMAIN-CONTAINING PROTEIN"/>
    <property type="match status" value="1"/>
</dbReference>
<evidence type="ECO:0000313" key="2">
    <source>
        <dbReference type="Proteomes" id="UP000235786"/>
    </source>
</evidence>
<dbReference type="InterPro" id="IPR021858">
    <property type="entry name" value="Fun_TF"/>
</dbReference>
<accession>A0A2J6S1T1</accession>
<evidence type="ECO:0000313" key="1">
    <source>
        <dbReference type="EMBL" id="PMD44724.1"/>
    </source>
</evidence>
<name>A0A2J6S1T1_HYAVF</name>
<dbReference type="Proteomes" id="UP000235786">
    <property type="component" value="Unassembled WGS sequence"/>
</dbReference>
<keyword evidence="2" id="KW-1185">Reference proteome</keyword>
<organism evidence="1 2">
    <name type="scientific">Hyaloscypha variabilis (strain UAMH 11265 / GT02V1 / F)</name>
    <name type="common">Meliniomyces variabilis</name>
    <dbReference type="NCBI Taxonomy" id="1149755"/>
    <lineage>
        <taxon>Eukaryota</taxon>
        <taxon>Fungi</taxon>
        <taxon>Dikarya</taxon>
        <taxon>Ascomycota</taxon>
        <taxon>Pezizomycotina</taxon>
        <taxon>Leotiomycetes</taxon>
        <taxon>Helotiales</taxon>
        <taxon>Hyaloscyphaceae</taxon>
        <taxon>Hyaloscypha</taxon>
        <taxon>Hyaloscypha variabilis</taxon>
    </lineage>
</organism>
<sequence>MTELRNPLPEDSAIARRPRLTFQFITESGVSRPKGATLALIRSNARRKRPKKTPSLQPRRATRVLRPTTNLDEIARPSYDIDPFKLNQIYENKNYVSMISHYYSVFSGDEWRYSTIRPIFLVEETLERSLSDPAVLHISIAHVSKALYTLAGHQTCPEYVYHMNQTLEILNQRIANSRDMMITNDTILTVISLVGFELRSGPTARVELHLDGIEALIEHRGGIEALYNDRFLMKNLIGNDIVTSLISGLKTRLKIAPIAPHPKLDLLSSTRYRIKLSKLTSSEDLSQEAVEIYAMLRHLIMDKEKTIAARKLTDAEFDSFGSYAQYLAYQLIPLVQGKVLIPPDQPYRNTGIFRLLGLAGLAHIFTFSWKLPRPHMIIWIILMGGLASQGTTHQEWFVKTLASSCSYARIFGTVELSLFLSNFLWSDFYLGPVFEEFWSAIAAAQTMNNDEGDDGD</sequence>
<dbReference type="AlphaFoldDB" id="A0A2J6S1T1"/>
<reference evidence="1 2" key="1">
    <citation type="submission" date="2016-04" db="EMBL/GenBank/DDBJ databases">
        <title>A degradative enzymes factory behind the ericoid mycorrhizal symbiosis.</title>
        <authorList>
            <consortium name="DOE Joint Genome Institute"/>
            <person name="Martino E."/>
            <person name="Morin E."/>
            <person name="Grelet G."/>
            <person name="Kuo A."/>
            <person name="Kohler A."/>
            <person name="Daghino S."/>
            <person name="Barry K."/>
            <person name="Choi C."/>
            <person name="Cichocki N."/>
            <person name="Clum A."/>
            <person name="Copeland A."/>
            <person name="Hainaut M."/>
            <person name="Haridas S."/>
            <person name="Labutti K."/>
            <person name="Lindquist E."/>
            <person name="Lipzen A."/>
            <person name="Khouja H.-R."/>
            <person name="Murat C."/>
            <person name="Ohm R."/>
            <person name="Olson A."/>
            <person name="Spatafora J."/>
            <person name="Veneault-Fourrey C."/>
            <person name="Henrissat B."/>
            <person name="Grigoriev I."/>
            <person name="Martin F."/>
            <person name="Perotto S."/>
        </authorList>
    </citation>
    <scope>NUCLEOTIDE SEQUENCE [LARGE SCALE GENOMIC DNA]</scope>
    <source>
        <strain evidence="1 2">F</strain>
    </source>
</reference>
<proteinExistence type="predicted"/>
<protein>
    <submittedName>
        <fullName evidence="1">Uncharacterized protein</fullName>
    </submittedName>
</protein>
<dbReference type="EMBL" id="KZ613941">
    <property type="protein sequence ID" value="PMD44724.1"/>
    <property type="molecule type" value="Genomic_DNA"/>
</dbReference>
<dbReference type="Pfam" id="PF11951">
    <property type="entry name" value="Fungal_trans_2"/>
    <property type="match status" value="1"/>
</dbReference>